<organism evidence="2 3">
    <name type="scientific">Fasciola hepatica</name>
    <name type="common">Liver fluke</name>
    <dbReference type="NCBI Taxonomy" id="6192"/>
    <lineage>
        <taxon>Eukaryota</taxon>
        <taxon>Metazoa</taxon>
        <taxon>Spiralia</taxon>
        <taxon>Lophotrochozoa</taxon>
        <taxon>Platyhelminthes</taxon>
        <taxon>Trematoda</taxon>
        <taxon>Digenea</taxon>
        <taxon>Plagiorchiida</taxon>
        <taxon>Echinostomata</taxon>
        <taxon>Echinostomatoidea</taxon>
        <taxon>Fasciolidae</taxon>
        <taxon>Fasciola</taxon>
    </lineage>
</organism>
<dbReference type="GO" id="GO:0005737">
    <property type="term" value="C:cytoplasm"/>
    <property type="evidence" value="ECO:0007669"/>
    <property type="project" value="TreeGrafter"/>
</dbReference>
<dbReference type="Proteomes" id="UP000230066">
    <property type="component" value="Unassembled WGS sequence"/>
</dbReference>
<evidence type="ECO:0000313" key="2">
    <source>
        <dbReference type="EMBL" id="THD19450.1"/>
    </source>
</evidence>
<dbReference type="PANTHER" id="PTHR21096">
    <property type="entry name" value="PROTEIN FAM136A"/>
    <property type="match status" value="1"/>
</dbReference>
<gene>
    <name evidence="2" type="ORF">D915_009757</name>
</gene>
<name>A0A4E0RWF9_FASHE</name>
<dbReference type="Pfam" id="PF05811">
    <property type="entry name" value="DUF842"/>
    <property type="match status" value="1"/>
</dbReference>
<comment type="similarity">
    <text evidence="1">Belongs to the FAM136 family.</text>
</comment>
<accession>A0A4E0RWF9</accession>
<evidence type="ECO:0000313" key="3">
    <source>
        <dbReference type="Proteomes" id="UP000230066"/>
    </source>
</evidence>
<sequence length="160" mass="18462">MSASLEHELEREVNKMQEHYQKTVQNAMTQLDKEYLRKMQAAYFRCGMKCCDDQSSSVSEVQRCIEHCEAPLSQAHSFMQNELAAFQNRLQQCSTECSNRARDNLKSDPTDEDIKKAQRQAFDCSKTCLDSHLSKGLPALVERLQSQLRKLKTDQLKLVQ</sequence>
<reference evidence="2" key="1">
    <citation type="submission" date="2019-03" db="EMBL/GenBank/DDBJ databases">
        <title>Improved annotation for the trematode Fasciola hepatica.</title>
        <authorList>
            <person name="Choi Y.-J."/>
            <person name="Martin J."/>
            <person name="Mitreva M."/>
        </authorList>
    </citation>
    <scope>NUCLEOTIDE SEQUENCE [LARGE SCALE GENOMIC DNA]</scope>
</reference>
<evidence type="ECO:0008006" key="4">
    <source>
        <dbReference type="Google" id="ProtNLM"/>
    </source>
</evidence>
<dbReference type="InterPro" id="IPR008560">
    <property type="entry name" value="DUF842_euk"/>
</dbReference>
<dbReference type="EMBL" id="JXXN02006403">
    <property type="protein sequence ID" value="THD19450.1"/>
    <property type="molecule type" value="Genomic_DNA"/>
</dbReference>
<keyword evidence="3" id="KW-1185">Reference proteome</keyword>
<dbReference type="PANTHER" id="PTHR21096:SF0">
    <property type="entry name" value="PROTEIN FAM136A"/>
    <property type="match status" value="1"/>
</dbReference>
<evidence type="ECO:0000256" key="1">
    <source>
        <dbReference type="ARBA" id="ARBA00009952"/>
    </source>
</evidence>
<dbReference type="AlphaFoldDB" id="A0A4E0RWF9"/>
<protein>
    <recommendedName>
        <fullName evidence="4">Protein FAM136A</fullName>
    </recommendedName>
</protein>
<comment type="caution">
    <text evidence="2">The sequence shown here is derived from an EMBL/GenBank/DDBJ whole genome shotgun (WGS) entry which is preliminary data.</text>
</comment>
<proteinExistence type="inferred from homology"/>